<geneLocation type="plasmid" evidence="1 3">
    <name>unnamed</name>
</geneLocation>
<evidence type="ECO:0000313" key="2">
    <source>
        <dbReference type="EMBL" id="QGG54145.1"/>
    </source>
</evidence>
<protein>
    <recommendedName>
        <fullName evidence="4">XRE family transcriptional regulator</fullName>
    </recommendedName>
</protein>
<dbReference type="EMBL" id="CP045836">
    <property type="protein sequence ID" value="QGG54090.1"/>
    <property type="molecule type" value="Genomic_DNA"/>
</dbReference>
<evidence type="ECO:0000313" key="3">
    <source>
        <dbReference type="Proteomes" id="UP000373269"/>
    </source>
</evidence>
<name>A0ABX6DGZ5_9BACI</name>
<reference evidence="1 3" key="1">
    <citation type="submission" date="2019-11" db="EMBL/GenBank/DDBJ databases">
        <title>Whole Genome Sequencing and Comparative Genomic Analyses of Lysinibacillus pakistanensis LZH-9, a Halotolerant Strain with Excellent COD Removal Capability.</title>
        <authorList>
            <person name="Zhou H."/>
        </authorList>
    </citation>
    <scope>NUCLEOTIDE SEQUENCE [LARGE SCALE GENOMIC DNA]</scope>
    <source>
        <strain evidence="1 3">LZH-9</strain>
        <plasmid evidence="1 3">unnamed</plasmid>
    </source>
</reference>
<gene>
    <name evidence="1" type="ORF">GDS87_24530</name>
    <name evidence="2" type="ORF">GDS87_24815</name>
</gene>
<accession>A0ABX6DGZ5</accession>
<dbReference type="Proteomes" id="UP000373269">
    <property type="component" value="Plasmid unnamed"/>
</dbReference>
<organism evidence="1 3">
    <name type="scientific">Lysinibacillus pakistanensis</name>
    <dbReference type="NCBI Taxonomy" id="759811"/>
    <lineage>
        <taxon>Bacteria</taxon>
        <taxon>Bacillati</taxon>
        <taxon>Bacillota</taxon>
        <taxon>Bacilli</taxon>
        <taxon>Bacillales</taxon>
        <taxon>Bacillaceae</taxon>
        <taxon>Lysinibacillus</taxon>
    </lineage>
</organism>
<evidence type="ECO:0008006" key="4">
    <source>
        <dbReference type="Google" id="ProtNLM"/>
    </source>
</evidence>
<proteinExistence type="predicted"/>
<dbReference type="RefSeq" id="WP_139535943.1">
    <property type="nucleotide sequence ID" value="NZ_CP045836.1"/>
</dbReference>
<keyword evidence="3" id="KW-1185">Reference proteome</keyword>
<sequence length="67" mass="7520">MKHKILVENIEALAKTELQSITKKYKVGTIARLSKLHPATVQKVLDGQSVESKTYKALGKWIKEEGL</sequence>
<keyword evidence="1" id="KW-0614">Plasmid</keyword>
<dbReference type="EMBL" id="CP045836">
    <property type="protein sequence ID" value="QGG54145.1"/>
    <property type="molecule type" value="Genomic_DNA"/>
</dbReference>
<evidence type="ECO:0000313" key="1">
    <source>
        <dbReference type="EMBL" id="QGG54090.1"/>
    </source>
</evidence>